<dbReference type="InterPro" id="IPR029021">
    <property type="entry name" value="Prot-tyrosine_phosphatase-like"/>
</dbReference>
<organism evidence="1 2">
    <name type="scientific">Novosphingobium aquiterrae</name>
    <dbReference type="NCBI Taxonomy" id="624388"/>
    <lineage>
        <taxon>Bacteria</taxon>
        <taxon>Pseudomonadati</taxon>
        <taxon>Pseudomonadota</taxon>
        <taxon>Alphaproteobacteria</taxon>
        <taxon>Sphingomonadales</taxon>
        <taxon>Sphingomonadaceae</taxon>
        <taxon>Novosphingobium</taxon>
    </lineage>
</organism>
<proteinExistence type="predicted"/>
<dbReference type="RefSeq" id="WP_379480809.1">
    <property type="nucleotide sequence ID" value="NZ_JBHLTL010000004.1"/>
</dbReference>
<dbReference type="CDD" id="cd14503">
    <property type="entry name" value="PTP-bact"/>
    <property type="match status" value="1"/>
</dbReference>
<sequence length="191" mass="20963">MSLRHSPGDPTHITAWHRLDDRLTSSGQPSEEQLASFVPLGITHVVNLALPSHEKSLPDEAASLAALNIRYSNIPVDFADPPEADYLRFCEVMHGLAGQTVHVHCILNLRVSAFLYRWRQDRQGIAEAAARAEMERLWKPGGAWARFIGASAEQDLPHRYAGQDYVFDAAAPADTGLTAAPRLSGAQTDSR</sequence>
<evidence type="ECO:0000313" key="1">
    <source>
        <dbReference type="EMBL" id="MFC0589317.1"/>
    </source>
</evidence>
<comment type="caution">
    <text evidence="1">The sequence shown here is derived from an EMBL/GenBank/DDBJ whole genome shotgun (WGS) entry which is preliminary data.</text>
</comment>
<keyword evidence="2" id="KW-1185">Reference proteome</keyword>
<name>A0ABV6PIT9_9SPHN</name>
<reference evidence="1 2" key="1">
    <citation type="submission" date="2024-09" db="EMBL/GenBank/DDBJ databases">
        <authorList>
            <person name="Sun Q."/>
            <person name="Mori K."/>
        </authorList>
    </citation>
    <scope>NUCLEOTIDE SEQUENCE [LARGE SCALE GENOMIC DNA]</scope>
    <source>
        <strain evidence="1 2">NCAIM B.02537</strain>
    </source>
</reference>
<evidence type="ECO:0000313" key="2">
    <source>
        <dbReference type="Proteomes" id="UP001589943"/>
    </source>
</evidence>
<protein>
    <submittedName>
        <fullName evidence="1">Protein tyrosine phosphatase family protein</fullName>
    </submittedName>
</protein>
<dbReference type="EMBL" id="JBHLTL010000004">
    <property type="protein sequence ID" value="MFC0589317.1"/>
    <property type="molecule type" value="Genomic_DNA"/>
</dbReference>
<dbReference type="Proteomes" id="UP001589943">
    <property type="component" value="Unassembled WGS sequence"/>
</dbReference>
<accession>A0ABV6PIT9</accession>
<dbReference type="SUPFAM" id="SSF52799">
    <property type="entry name" value="(Phosphotyrosine protein) phosphatases II"/>
    <property type="match status" value="1"/>
</dbReference>
<dbReference type="Gene3D" id="3.90.190.10">
    <property type="entry name" value="Protein tyrosine phosphatase superfamily"/>
    <property type="match status" value="1"/>
</dbReference>
<gene>
    <name evidence="1" type="ORF">ACFFF7_07820</name>
</gene>